<accession>A0ABV7LYF2</accession>
<keyword evidence="3 6" id="KW-0813">Transport</keyword>
<dbReference type="InterPro" id="IPR006128">
    <property type="entry name" value="Lipoprotein_PsaA-like"/>
</dbReference>
<dbReference type="SUPFAM" id="SSF53807">
    <property type="entry name" value="Helical backbone' metal receptor"/>
    <property type="match status" value="1"/>
</dbReference>
<evidence type="ECO:0000256" key="1">
    <source>
        <dbReference type="ARBA" id="ARBA00004196"/>
    </source>
</evidence>
<dbReference type="InterPro" id="IPR050492">
    <property type="entry name" value="Bact_metal-bind_prot9"/>
</dbReference>
<comment type="subcellular location">
    <subcellularLocation>
        <location evidence="1">Cell envelope</location>
    </subcellularLocation>
</comment>
<evidence type="ECO:0000256" key="4">
    <source>
        <dbReference type="ARBA" id="ARBA00022723"/>
    </source>
</evidence>
<evidence type="ECO:0000313" key="8">
    <source>
        <dbReference type="EMBL" id="MFC3291646.1"/>
    </source>
</evidence>
<feature type="chain" id="PRO_5045258687" evidence="7">
    <location>
        <begin position="23"/>
        <end position="342"/>
    </location>
</feature>
<protein>
    <submittedName>
        <fullName evidence="8">Metal ABC transporter solute-binding protein, Zn/Mn family</fullName>
    </submittedName>
</protein>
<evidence type="ECO:0000256" key="6">
    <source>
        <dbReference type="RuleBase" id="RU003512"/>
    </source>
</evidence>
<dbReference type="Pfam" id="PF01297">
    <property type="entry name" value="ZnuA"/>
    <property type="match status" value="1"/>
</dbReference>
<proteinExistence type="inferred from homology"/>
<dbReference type="EMBL" id="JBHRUH010000011">
    <property type="protein sequence ID" value="MFC3291646.1"/>
    <property type="molecule type" value="Genomic_DNA"/>
</dbReference>
<keyword evidence="4" id="KW-0479">Metal-binding</keyword>
<comment type="caution">
    <text evidence="8">The sequence shown here is derived from an EMBL/GenBank/DDBJ whole genome shotgun (WGS) entry which is preliminary data.</text>
</comment>
<dbReference type="Proteomes" id="UP001595640">
    <property type="component" value="Unassembled WGS sequence"/>
</dbReference>
<dbReference type="PRINTS" id="PR00691">
    <property type="entry name" value="ADHESINB"/>
</dbReference>
<sequence length="342" mass="36459">MRQGLVGGVLVALLLGALPSQAKPVAPLKVVTTIGMLGDVVEHVGGDCAEVMALMGPGVDPHLYQASARDVNTLQKADLILYSGYSLEGQLGEVLERFGEIKPTLAVAPASIDRDTLITVQDSYGIDPHLWMAADLWAQTIPTITEALIEQRPGCADTIQQNAEDYASQLEALHDWIRRSIATIPDEQRILVTAHDAFNYYGRAYGIEVAGIQGISTEAETGIADIREMANVVVERKVPAIFVESTINPRTVQAVINAARQQGQPVSIGGQLYSDAMGEAGTAGGTYLGMLYFNTRHIVEALGGKLPPLPDALNGWAQRWDIATDQTHENASGPGGTNGAHS</sequence>
<comment type="similarity">
    <text evidence="2 6">Belongs to the bacterial solute-binding protein 9 family.</text>
</comment>
<dbReference type="PANTHER" id="PTHR42953:SF1">
    <property type="entry name" value="METAL-BINDING PROTEIN HI_0362-RELATED"/>
    <property type="match status" value="1"/>
</dbReference>
<evidence type="ECO:0000313" key="9">
    <source>
        <dbReference type="Proteomes" id="UP001595640"/>
    </source>
</evidence>
<gene>
    <name evidence="8" type="ORF">ACFOEI_06160</name>
</gene>
<keyword evidence="5 7" id="KW-0732">Signal</keyword>
<evidence type="ECO:0000256" key="3">
    <source>
        <dbReference type="ARBA" id="ARBA00022448"/>
    </source>
</evidence>
<dbReference type="PRINTS" id="PR00690">
    <property type="entry name" value="ADHESNFAMILY"/>
</dbReference>
<dbReference type="PANTHER" id="PTHR42953">
    <property type="entry name" value="HIGH-AFFINITY ZINC UPTAKE SYSTEM PROTEIN ZNUA-RELATED"/>
    <property type="match status" value="1"/>
</dbReference>
<feature type="signal peptide" evidence="7">
    <location>
        <begin position="1"/>
        <end position="22"/>
    </location>
</feature>
<evidence type="ECO:0000256" key="7">
    <source>
        <dbReference type="SAM" id="SignalP"/>
    </source>
</evidence>
<name>A0ABV7LYF2_9GAMM</name>
<dbReference type="InterPro" id="IPR006129">
    <property type="entry name" value="AdhesinB"/>
</dbReference>
<reference evidence="9" key="1">
    <citation type="journal article" date="2019" name="Int. J. Syst. Evol. Microbiol.">
        <title>The Global Catalogue of Microorganisms (GCM) 10K type strain sequencing project: providing services to taxonomists for standard genome sequencing and annotation.</title>
        <authorList>
            <consortium name="The Broad Institute Genomics Platform"/>
            <consortium name="The Broad Institute Genome Sequencing Center for Infectious Disease"/>
            <person name="Wu L."/>
            <person name="Ma J."/>
        </authorList>
    </citation>
    <scope>NUCLEOTIDE SEQUENCE [LARGE SCALE GENOMIC DNA]</scope>
    <source>
        <strain evidence="9">KCTC 12847</strain>
    </source>
</reference>
<evidence type="ECO:0000256" key="2">
    <source>
        <dbReference type="ARBA" id="ARBA00011028"/>
    </source>
</evidence>
<dbReference type="RefSeq" id="WP_019018990.1">
    <property type="nucleotide sequence ID" value="NZ_BMXD01000005.1"/>
</dbReference>
<evidence type="ECO:0000256" key="5">
    <source>
        <dbReference type="ARBA" id="ARBA00022729"/>
    </source>
</evidence>
<dbReference type="Gene3D" id="3.40.50.1980">
    <property type="entry name" value="Nitrogenase molybdenum iron protein domain"/>
    <property type="match status" value="2"/>
</dbReference>
<keyword evidence="9" id="KW-1185">Reference proteome</keyword>
<dbReference type="InterPro" id="IPR006127">
    <property type="entry name" value="ZnuA-like"/>
</dbReference>
<organism evidence="8 9">
    <name type="scientific">Modicisalibacter luteus</name>
    <dbReference type="NCBI Taxonomy" id="453962"/>
    <lineage>
        <taxon>Bacteria</taxon>
        <taxon>Pseudomonadati</taxon>
        <taxon>Pseudomonadota</taxon>
        <taxon>Gammaproteobacteria</taxon>
        <taxon>Oceanospirillales</taxon>
        <taxon>Halomonadaceae</taxon>
        <taxon>Modicisalibacter</taxon>
    </lineage>
</organism>